<gene>
    <name evidence="2" type="ORF">EKO04_000714</name>
</gene>
<proteinExistence type="predicted"/>
<feature type="compositionally biased region" description="Polar residues" evidence="1">
    <location>
        <begin position="38"/>
        <end position="56"/>
    </location>
</feature>
<dbReference type="AlphaFoldDB" id="A0A8H7MMC5"/>
<reference evidence="2" key="2">
    <citation type="submission" date="2020-09" db="EMBL/GenBank/DDBJ databases">
        <title>Reference genome assembly for Australian Ascochyta lentis isolate Al4.</title>
        <authorList>
            <person name="Lee R.C."/>
            <person name="Farfan-Caceres L.M."/>
            <person name="Debler J.W."/>
            <person name="Williams A.H."/>
            <person name="Henares B.M."/>
        </authorList>
    </citation>
    <scope>NUCLEOTIDE SEQUENCE</scope>
    <source>
        <strain evidence="2">Al4</strain>
    </source>
</reference>
<evidence type="ECO:0000256" key="1">
    <source>
        <dbReference type="SAM" id="MobiDB-lite"/>
    </source>
</evidence>
<feature type="region of interest" description="Disordered" evidence="1">
    <location>
        <begin position="1"/>
        <end position="99"/>
    </location>
</feature>
<dbReference type="OrthoDB" id="3785366at2759"/>
<accession>A0A8H7MMC5</accession>
<dbReference type="Proteomes" id="UP000651452">
    <property type="component" value="Unassembled WGS sequence"/>
</dbReference>
<name>A0A8H7MMC5_9PLEO</name>
<reference evidence="2" key="1">
    <citation type="submission" date="2018-12" db="EMBL/GenBank/DDBJ databases">
        <authorList>
            <person name="Syme R.A."/>
            <person name="Farfan-Caceres L."/>
            <person name="Lichtenzveig J."/>
        </authorList>
    </citation>
    <scope>NUCLEOTIDE SEQUENCE</scope>
    <source>
        <strain evidence="2">Al4</strain>
    </source>
</reference>
<protein>
    <submittedName>
        <fullName evidence="2">Uncharacterized protein</fullName>
    </submittedName>
</protein>
<comment type="caution">
    <text evidence="2">The sequence shown here is derived from an EMBL/GenBank/DDBJ whole genome shotgun (WGS) entry which is preliminary data.</text>
</comment>
<evidence type="ECO:0000313" key="3">
    <source>
        <dbReference type="Proteomes" id="UP000651452"/>
    </source>
</evidence>
<organism evidence="2 3">
    <name type="scientific">Ascochyta lentis</name>
    <dbReference type="NCBI Taxonomy" id="205686"/>
    <lineage>
        <taxon>Eukaryota</taxon>
        <taxon>Fungi</taxon>
        <taxon>Dikarya</taxon>
        <taxon>Ascomycota</taxon>
        <taxon>Pezizomycotina</taxon>
        <taxon>Dothideomycetes</taxon>
        <taxon>Pleosporomycetidae</taxon>
        <taxon>Pleosporales</taxon>
        <taxon>Pleosporineae</taxon>
        <taxon>Didymellaceae</taxon>
        <taxon>Ascochyta</taxon>
    </lineage>
</organism>
<sequence length="99" mass="10481">MAANDSLQFEEPAHPHISLPTSSSTDSTGSTDSRASSNGSVTTSAPALERQSSVSKVASLAKNLVKSPQEEKEHRELDKTLDQAVKKGPKEVDVGMMEA</sequence>
<keyword evidence="3" id="KW-1185">Reference proteome</keyword>
<feature type="compositionally biased region" description="Basic and acidic residues" evidence="1">
    <location>
        <begin position="68"/>
        <end position="93"/>
    </location>
</feature>
<dbReference type="EMBL" id="RZGK01000002">
    <property type="protein sequence ID" value="KAF9701288.1"/>
    <property type="molecule type" value="Genomic_DNA"/>
</dbReference>
<evidence type="ECO:0000313" key="2">
    <source>
        <dbReference type="EMBL" id="KAF9701288.1"/>
    </source>
</evidence>
<feature type="compositionally biased region" description="Low complexity" evidence="1">
    <location>
        <begin position="18"/>
        <end position="37"/>
    </location>
</feature>